<comment type="caution">
    <text evidence="2">The sequence shown here is derived from an EMBL/GenBank/DDBJ whole genome shotgun (WGS) entry which is preliminary data.</text>
</comment>
<organism evidence="2 3">
    <name type="scientific">Natronoglomus mannanivorans</name>
    <dbReference type="NCBI Taxonomy" id="2979990"/>
    <lineage>
        <taxon>Archaea</taxon>
        <taxon>Methanobacteriati</taxon>
        <taxon>Methanobacteriota</taxon>
        <taxon>Stenosarchaea group</taxon>
        <taxon>Halobacteria</taxon>
        <taxon>Halobacteriales</taxon>
        <taxon>Natrialbaceae</taxon>
        <taxon>Natronoglomus</taxon>
    </lineage>
</organism>
<sequence length="138" mass="15653">MDKESLPRWAWLLAALIVAAIVSQLINLVLLHPIGLSEQFEVVTTITLMSPVLIYVGIWYDEHRQEYWERSRGQIAGDVLFVLVGALLGSATVLAMIVDTGWSRLILDIVAMFAGFVTGWALFWWRNTELYRDESGTR</sequence>
<keyword evidence="1" id="KW-0812">Transmembrane</keyword>
<feature type="transmembrane region" description="Helical" evidence="1">
    <location>
        <begin position="6"/>
        <end position="30"/>
    </location>
</feature>
<feature type="transmembrane region" description="Helical" evidence="1">
    <location>
        <begin position="105"/>
        <end position="125"/>
    </location>
</feature>
<feature type="transmembrane region" description="Helical" evidence="1">
    <location>
        <begin position="80"/>
        <end position="98"/>
    </location>
</feature>
<dbReference type="AlphaFoldDB" id="A0AAP2Z282"/>
<dbReference type="EMBL" id="JAOPKA010000019">
    <property type="protein sequence ID" value="MCU4743877.1"/>
    <property type="molecule type" value="Genomic_DNA"/>
</dbReference>
<keyword evidence="1" id="KW-1133">Transmembrane helix</keyword>
<dbReference type="Proteomes" id="UP001321018">
    <property type="component" value="Unassembled WGS sequence"/>
</dbReference>
<reference evidence="2" key="1">
    <citation type="submission" date="2022-09" db="EMBL/GenBank/DDBJ databases">
        <title>Enrichment on poylsaccharides allowed isolation of novel metabolic and taxonomic groups of Haloarchaea.</title>
        <authorList>
            <person name="Sorokin D.Y."/>
            <person name="Elcheninov A.G."/>
            <person name="Khizhniak T.V."/>
            <person name="Kolganova T.V."/>
            <person name="Kublanov I.V."/>
        </authorList>
    </citation>
    <scope>NUCLEOTIDE SEQUENCE</scope>
    <source>
        <strain evidence="2">AArc-xg1-1</strain>
    </source>
</reference>
<evidence type="ECO:0000313" key="3">
    <source>
        <dbReference type="Proteomes" id="UP001321018"/>
    </source>
</evidence>
<evidence type="ECO:0000256" key="1">
    <source>
        <dbReference type="SAM" id="Phobius"/>
    </source>
</evidence>
<feature type="transmembrane region" description="Helical" evidence="1">
    <location>
        <begin position="42"/>
        <end position="60"/>
    </location>
</feature>
<proteinExistence type="predicted"/>
<protein>
    <submittedName>
        <fullName evidence="2">Uncharacterized protein</fullName>
    </submittedName>
</protein>
<evidence type="ECO:0000313" key="2">
    <source>
        <dbReference type="EMBL" id="MCU4743877.1"/>
    </source>
</evidence>
<gene>
    <name evidence="2" type="ORF">OB960_21060</name>
</gene>
<accession>A0AAP2Z282</accession>
<name>A0AAP2Z282_9EURY</name>
<keyword evidence="1" id="KW-0472">Membrane</keyword>
<dbReference type="RefSeq" id="WP_338005689.1">
    <property type="nucleotide sequence ID" value="NZ_JAOPKA010000019.1"/>
</dbReference>